<evidence type="ECO:0000256" key="1">
    <source>
        <dbReference type="ARBA" id="ARBA00004613"/>
    </source>
</evidence>
<dbReference type="Pfam" id="PF01522">
    <property type="entry name" value="Polysacc_deac_1"/>
    <property type="match status" value="1"/>
</dbReference>
<feature type="domain" description="NodB homology" evidence="5">
    <location>
        <begin position="159"/>
        <end position="280"/>
    </location>
</feature>
<keyword evidence="2 4" id="KW-0732">Signal</keyword>
<evidence type="ECO:0000313" key="6">
    <source>
        <dbReference type="EMBL" id="GAE87060.1"/>
    </source>
</evidence>
<reference evidence="6" key="1">
    <citation type="journal article" date="2014" name="Genome Announc.">
        <title>Draft Genome Sequence of Clostridium straminisolvens Strain JCM 21531T, Isolated from a Cellulose-Degrading Bacterial Community.</title>
        <authorList>
            <person name="Yuki M."/>
            <person name="Oshima K."/>
            <person name="Suda W."/>
            <person name="Sakamoto M."/>
            <person name="Kitamura K."/>
            <person name="Iida T."/>
            <person name="Hattori M."/>
            <person name="Ohkuma M."/>
        </authorList>
    </citation>
    <scope>NUCLEOTIDE SEQUENCE [LARGE SCALE GENOMIC DNA]</scope>
    <source>
        <strain evidence="6">JCM 21531</strain>
    </source>
</reference>
<evidence type="ECO:0000256" key="4">
    <source>
        <dbReference type="SAM" id="SignalP"/>
    </source>
</evidence>
<dbReference type="EMBL" id="BAVR01000003">
    <property type="protein sequence ID" value="GAE87060.1"/>
    <property type="molecule type" value="Genomic_DNA"/>
</dbReference>
<feature type="signal peptide" evidence="4">
    <location>
        <begin position="1"/>
        <end position="33"/>
    </location>
</feature>
<dbReference type="GO" id="GO:0005975">
    <property type="term" value="P:carbohydrate metabolic process"/>
    <property type="evidence" value="ECO:0007669"/>
    <property type="project" value="InterPro"/>
</dbReference>
<dbReference type="GO" id="GO:0016810">
    <property type="term" value="F:hydrolase activity, acting on carbon-nitrogen (but not peptide) bonds"/>
    <property type="evidence" value="ECO:0007669"/>
    <property type="project" value="InterPro"/>
</dbReference>
<dbReference type="STRING" id="1294263.JCM21531_402"/>
<sequence length="280" mass="30832">MTSFFRTKVIKIVPAIVLSLSLLLAGCNSPKLNDDLKSPVPNTSGQDSGQADSSSAPATPTPTLIPTPTIDVQSVKPNEAGKIMVVMFHNFVESFTPTSYDNGEYTTTFSEFEKLLQSLYDNGYRLISMSDYLNNNISVPAGCIPMIFTFDDGTAGQFNLVEENGTLKANKKSAVGIMEEFYKKHPDFGLKGTFYVNLGNSTFEGKGTLQERLKYLVDKGFEIGNHTYTHINLKNTTSAEKIQEEIGKNQKTIAELIPGYKMTTFSLPYGLPSKDLQTML</sequence>
<feature type="chain" id="PRO_5004851660" evidence="4">
    <location>
        <begin position="34"/>
        <end position="280"/>
    </location>
</feature>
<evidence type="ECO:0000256" key="3">
    <source>
        <dbReference type="SAM" id="MobiDB-lite"/>
    </source>
</evidence>
<keyword evidence="7" id="KW-1185">Reference proteome</keyword>
<comment type="caution">
    <text evidence="6">The sequence shown here is derived from an EMBL/GenBank/DDBJ whole genome shotgun (WGS) entry which is preliminary data.</text>
</comment>
<dbReference type="PROSITE" id="PS51257">
    <property type="entry name" value="PROKAR_LIPOPROTEIN"/>
    <property type="match status" value="1"/>
</dbReference>
<comment type="subcellular location">
    <subcellularLocation>
        <location evidence="1">Secreted</location>
    </subcellularLocation>
</comment>
<dbReference type="Gene3D" id="3.20.20.370">
    <property type="entry name" value="Glycoside hydrolase/deacetylase"/>
    <property type="match status" value="1"/>
</dbReference>
<dbReference type="InterPro" id="IPR002509">
    <property type="entry name" value="NODB_dom"/>
</dbReference>
<dbReference type="PANTHER" id="PTHR34216:SF3">
    <property type="entry name" value="POLY-BETA-1,6-N-ACETYL-D-GLUCOSAMINE N-DEACETYLASE"/>
    <property type="match status" value="1"/>
</dbReference>
<dbReference type="PANTHER" id="PTHR34216">
    <property type="match status" value="1"/>
</dbReference>
<dbReference type="Proteomes" id="UP000019109">
    <property type="component" value="Unassembled WGS sequence"/>
</dbReference>
<accession>W4V0P9</accession>
<proteinExistence type="predicted"/>
<protein>
    <submittedName>
        <fullName evidence="6">Polysaccharide deacetylase</fullName>
    </submittedName>
</protein>
<gene>
    <name evidence="6" type="ORF">JCM21531_402</name>
</gene>
<dbReference type="InterPro" id="IPR051398">
    <property type="entry name" value="Polysacch_Deacetylase"/>
</dbReference>
<evidence type="ECO:0000259" key="5">
    <source>
        <dbReference type="PROSITE" id="PS51677"/>
    </source>
</evidence>
<name>W4V0P9_9FIRM</name>
<organism evidence="6 7">
    <name type="scientific">Acetivibrio straminisolvens JCM 21531</name>
    <dbReference type="NCBI Taxonomy" id="1294263"/>
    <lineage>
        <taxon>Bacteria</taxon>
        <taxon>Bacillati</taxon>
        <taxon>Bacillota</taxon>
        <taxon>Clostridia</taxon>
        <taxon>Eubacteriales</taxon>
        <taxon>Oscillospiraceae</taxon>
        <taxon>Acetivibrio</taxon>
    </lineage>
</organism>
<evidence type="ECO:0000256" key="2">
    <source>
        <dbReference type="ARBA" id="ARBA00022729"/>
    </source>
</evidence>
<feature type="compositionally biased region" description="Low complexity" evidence="3">
    <location>
        <begin position="44"/>
        <end position="58"/>
    </location>
</feature>
<evidence type="ECO:0000313" key="7">
    <source>
        <dbReference type="Proteomes" id="UP000019109"/>
    </source>
</evidence>
<dbReference type="PROSITE" id="PS51677">
    <property type="entry name" value="NODB"/>
    <property type="match status" value="1"/>
</dbReference>
<feature type="region of interest" description="Disordered" evidence="3">
    <location>
        <begin position="35"/>
        <end position="69"/>
    </location>
</feature>
<dbReference type="GO" id="GO:0005576">
    <property type="term" value="C:extracellular region"/>
    <property type="evidence" value="ECO:0007669"/>
    <property type="project" value="UniProtKB-SubCell"/>
</dbReference>
<dbReference type="AlphaFoldDB" id="W4V0P9"/>
<dbReference type="SUPFAM" id="SSF88713">
    <property type="entry name" value="Glycoside hydrolase/deacetylase"/>
    <property type="match status" value="1"/>
</dbReference>
<dbReference type="InterPro" id="IPR011330">
    <property type="entry name" value="Glyco_hydro/deAcase_b/a-brl"/>
</dbReference>